<dbReference type="SUPFAM" id="SSF141322">
    <property type="entry name" value="NfeD domain-like"/>
    <property type="match status" value="1"/>
</dbReference>
<organism evidence="7 8">
    <name type="scientific">Pseudonocardia hispaniensis</name>
    <dbReference type="NCBI Taxonomy" id="904933"/>
    <lineage>
        <taxon>Bacteria</taxon>
        <taxon>Bacillati</taxon>
        <taxon>Actinomycetota</taxon>
        <taxon>Actinomycetes</taxon>
        <taxon>Pseudonocardiales</taxon>
        <taxon>Pseudonocardiaceae</taxon>
        <taxon>Pseudonocardia</taxon>
    </lineage>
</organism>
<comment type="caution">
    <text evidence="7">The sequence shown here is derived from an EMBL/GenBank/DDBJ whole genome shotgun (WGS) entry which is preliminary data.</text>
</comment>
<comment type="subcellular location">
    <subcellularLocation>
        <location evidence="1">Membrane</location>
        <topology evidence="1">Multi-pass membrane protein</topology>
    </subcellularLocation>
</comment>
<evidence type="ECO:0000256" key="4">
    <source>
        <dbReference type="ARBA" id="ARBA00023136"/>
    </source>
</evidence>
<evidence type="ECO:0000313" key="7">
    <source>
        <dbReference type="EMBL" id="MFC5994821.1"/>
    </source>
</evidence>
<dbReference type="InterPro" id="IPR002810">
    <property type="entry name" value="NfeD-like_C"/>
</dbReference>
<dbReference type="Gene3D" id="2.40.50.140">
    <property type="entry name" value="Nucleic acid-binding proteins"/>
    <property type="match status" value="1"/>
</dbReference>
<evidence type="ECO:0000256" key="5">
    <source>
        <dbReference type="SAM" id="Phobius"/>
    </source>
</evidence>
<evidence type="ECO:0000313" key="8">
    <source>
        <dbReference type="Proteomes" id="UP001596302"/>
    </source>
</evidence>
<evidence type="ECO:0000256" key="3">
    <source>
        <dbReference type="ARBA" id="ARBA00022989"/>
    </source>
</evidence>
<keyword evidence="3 5" id="KW-1133">Transmembrane helix</keyword>
<name>A0ABW1J299_9PSEU</name>
<dbReference type="PANTHER" id="PTHR33507:SF3">
    <property type="entry name" value="INNER MEMBRANE PROTEIN YBBJ"/>
    <property type="match status" value="1"/>
</dbReference>
<keyword evidence="2 5" id="KW-0812">Transmembrane</keyword>
<feature type="domain" description="NfeD-like C-terminal" evidence="6">
    <location>
        <begin position="83"/>
        <end position="141"/>
    </location>
</feature>
<feature type="transmembrane region" description="Helical" evidence="5">
    <location>
        <begin position="46"/>
        <end position="64"/>
    </location>
</feature>
<dbReference type="InterPro" id="IPR012340">
    <property type="entry name" value="NA-bd_OB-fold"/>
</dbReference>
<evidence type="ECO:0000256" key="1">
    <source>
        <dbReference type="ARBA" id="ARBA00004141"/>
    </source>
</evidence>
<evidence type="ECO:0000256" key="2">
    <source>
        <dbReference type="ARBA" id="ARBA00022692"/>
    </source>
</evidence>
<evidence type="ECO:0000259" key="6">
    <source>
        <dbReference type="Pfam" id="PF01957"/>
    </source>
</evidence>
<accession>A0ABW1J299</accession>
<dbReference type="InterPro" id="IPR052165">
    <property type="entry name" value="Membrane_assoc_protease"/>
</dbReference>
<dbReference type="RefSeq" id="WP_379584841.1">
    <property type="nucleotide sequence ID" value="NZ_JBHSQW010000025.1"/>
</dbReference>
<protein>
    <submittedName>
        <fullName evidence="7">NfeD family protein</fullName>
    </submittedName>
</protein>
<feature type="transmembrane region" description="Helical" evidence="5">
    <location>
        <begin position="7"/>
        <end position="34"/>
    </location>
</feature>
<gene>
    <name evidence="7" type="ORF">ACFQE5_11425</name>
</gene>
<dbReference type="PANTHER" id="PTHR33507">
    <property type="entry name" value="INNER MEMBRANE PROTEIN YBBJ"/>
    <property type="match status" value="1"/>
</dbReference>
<dbReference type="Proteomes" id="UP001596302">
    <property type="component" value="Unassembled WGS sequence"/>
</dbReference>
<dbReference type="EMBL" id="JBHSQW010000025">
    <property type="protein sequence ID" value="MFC5994821.1"/>
    <property type="molecule type" value="Genomic_DNA"/>
</dbReference>
<reference evidence="8" key="1">
    <citation type="journal article" date="2019" name="Int. J. Syst. Evol. Microbiol.">
        <title>The Global Catalogue of Microorganisms (GCM) 10K type strain sequencing project: providing services to taxonomists for standard genome sequencing and annotation.</title>
        <authorList>
            <consortium name="The Broad Institute Genomics Platform"/>
            <consortium name="The Broad Institute Genome Sequencing Center for Infectious Disease"/>
            <person name="Wu L."/>
            <person name="Ma J."/>
        </authorList>
    </citation>
    <scope>NUCLEOTIDE SEQUENCE [LARGE SCALE GENOMIC DNA]</scope>
    <source>
        <strain evidence="8">CCM 8391</strain>
    </source>
</reference>
<dbReference type="Pfam" id="PF01957">
    <property type="entry name" value="NfeD"/>
    <property type="match status" value="1"/>
</dbReference>
<sequence length="143" mass="14966">MAAWVVWMVLAVVFGVAEVYTLTAVLGLLGGAALLTSGAAAIGLPLPLQLVVFALASAAGLLAIRPIARRHLHQPQLQRFGIDALIGRKAYALTEVTVRDGTVRIGGEEWTARSFADGVVIPPGATVHVMQIDGATAIVYPEE</sequence>
<proteinExistence type="predicted"/>
<keyword evidence="8" id="KW-1185">Reference proteome</keyword>
<keyword evidence="4 5" id="KW-0472">Membrane</keyword>